<evidence type="ECO:0000313" key="2">
    <source>
        <dbReference type="Proteomes" id="UP000225740"/>
    </source>
</evidence>
<dbReference type="AlphaFoldDB" id="A0A2G1W068"/>
<dbReference type="EMBL" id="NIZW01000027">
    <property type="protein sequence ID" value="PHQ32438.1"/>
    <property type="molecule type" value="Genomic_DNA"/>
</dbReference>
<keyword evidence="2" id="KW-1185">Reference proteome</keyword>
<proteinExistence type="predicted"/>
<dbReference type="OrthoDB" id="262864at2"/>
<evidence type="ECO:0000313" key="1">
    <source>
        <dbReference type="EMBL" id="PHQ32438.1"/>
    </source>
</evidence>
<dbReference type="Proteomes" id="UP000225740">
    <property type="component" value="Unassembled WGS sequence"/>
</dbReference>
<dbReference type="RefSeq" id="WP_099263550.1">
    <property type="nucleotide sequence ID" value="NZ_NIZW01000027.1"/>
</dbReference>
<comment type="caution">
    <text evidence="1">The sequence shown here is derived from an EMBL/GenBank/DDBJ whole genome shotgun (WGS) entry which is preliminary data.</text>
</comment>
<reference evidence="1 2" key="1">
    <citation type="submission" date="2017-06" db="EMBL/GenBank/DDBJ databases">
        <title>Description of Rhodopirellula bahusiensis sp. nov.</title>
        <authorList>
            <person name="Kizina J."/>
            <person name="Harder J."/>
        </authorList>
    </citation>
    <scope>NUCLEOTIDE SEQUENCE [LARGE SCALE GENOMIC DNA]</scope>
    <source>
        <strain evidence="1 2">SWK21</strain>
    </source>
</reference>
<protein>
    <submittedName>
        <fullName evidence="1">Uncharacterized protein</fullName>
    </submittedName>
</protein>
<sequence>MDDPKVLSDLVGRHSRVYFRSHERMTLSAPMRCWWAACALAFVTLGSGCSLFQNGVWSDGTLDESHSGTKHTQVSKLTHKSRKTISLQADFRHVSTQDLDESLWQHIDETAFPPKVREAWLANGFRIGLIATPDALPDTAEENMAAGGDPIDRLLSTAGILGRSPSGVDTIPLRPSQRHELPVSHVLDGAHVVLAQENGKLTGRSLDSPQMSLSLTPTLGPGPGQVTLDIRPEIQHGSVQQRFISSEAATRLATGRSTWELPEMNLSWAANPHLTLLIAPVHQPDETEPTFGLARQMLRDSDHMQDDQHVMLLLRVNDLPSS</sequence>
<dbReference type="GeneID" id="90611307"/>
<gene>
    <name evidence="1" type="ORF">CEE69_25695</name>
</gene>
<organism evidence="1 2">
    <name type="scientific">Rhodopirellula bahusiensis</name>
    <dbReference type="NCBI Taxonomy" id="2014065"/>
    <lineage>
        <taxon>Bacteria</taxon>
        <taxon>Pseudomonadati</taxon>
        <taxon>Planctomycetota</taxon>
        <taxon>Planctomycetia</taxon>
        <taxon>Pirellulales</taxon>
        <taxon>Pirellulaceae</taxon>
        <taxon>Rhodopirellula</taxon>
    </lineage>
</organism>
<accession>A0A2G1W068</accession>
<name>A0A2G1W068_9BACT</name>